<gene>
    <name evidence="1" type="primary">RvY_09850-1</name>
    <name evidence="1" type="synonym">RvY_09850.1</name>
    <name evidence="1" type="ORF">RvY_09850</name>
</gene>
<protein>
    <submittedName>
        <fullName evidence="1">Uncharacterized protein</fullName>
    </submittedName>
</protein>
<evidence type="ECO:0000313" key="1">
    <source>
        <dbReference type="EMBL" id="GAU98742.1"/>
    </source>
</evidence>
<comment type="caution">
    <text evidence="1">The sequence shown here is derived from an EMBL/GenBank/DDBJ whole genome shotgun (WGS) entry which is preliminary data.</text>
</comment>
<dbReference type="Proteomes" id="UP000186922">
    <property type="component" value="Unassembled WGS sequence"/>
</dbReference>
<dbReference type="AlphaFoldDB" id="A0A1D1VF76"/>
<reference evidence="1 2" key="1">
    <citation type="journal article" date="2016" name="Nat. Commun.">
        <title>Extremotolerant tardigrade genome and improved radiotolerance of human cultured cells by tardigrade-unique protein.</title>
        <authorList>
            <person name="Hashimoto T."/>
            <person name="Horikawa D.D."/>
            <person name="Saito Y."/>
            <person name="Kuwahara H."/>
            <person name="Kozuka-Hata H."/>
            <person name="Shin-I T."/>
            <person name="Minakuchi Y."/>
            <person name="Ohishi K."/>
            <person name="Motoyama A."/>
            <person name="Aizu T."/>
            <person name="Enomoto A."/>
            <person name="Kondo K."/>
            <person name="Tanaka S."/>
            <person name="Hara Y."/>
            <person name="Koshikawa S."/>
            <person name="Sagara H."/>
            <person name="Miura T."/>
            <person name="Yokobori S."/>
            <person name="Miyagawa K."/>
            <person name="Suzuki Y."/>
            <person name="Kubo T."/>
            <person name="Oyama M."/>
            <person name="Kohara Y."/>
            <person name="Fujiyama A."/>
            <person name="Arakawa K."/>
            <person name="Katayama T."/>
            <person name="Toyoda A."/>
            <person name="Kunieda T."/>
        </authorList>
    </citation>
    <scope>NUCLEOTIDE SEQUENCE [LARGE SCALE GENOMIC DNA]</scope>
    <source>
        <strain evidence="1 2">YOKOZUNA-1</strain>
    </source>
</reference>
<dbReference type="EMBL" id="BDGG01000005">
    <property type="protein sequence ID" value="GAU98742.1"/>
    <property type="molecule type" value="Genomic_DNA"/>
</dbReference>
<evidence type="ECO:0000313" key="2">
    <source>
        <dbReference type="Proteomes" id="UP000186922"/>
    </source>
</evidence>
<accession>A0A1D1VF76</accession>
<sequence length="83" mass="9807">MQIDKHIRRTFNELTANTYDADFFASCFRLPNYQCSCEYSLDLDSRKYGGQYTFLWKDHEDHFKCVHVNSARLDIINGGAFEQ</sequence>
<organism evidence="1 2">
    <name type="scientific">Ramazzottius varieornatus</name>
    <name type="common">Water bear</name>
    <name type="synonym">Tardigrade</name>
    <dbReference type="NCBI Taxonomy" id="947166"/>
    <lineage>
        <taxon>Eukaryota</taxon>
        <taxon>Metazoa</taxon>
        <taxon>Ecdysozoa</taxon>
        <taxon>Tardigrada</taxon>
        <taxon>Eutardigrada</taxon>
        <taxon>Parachela</taxon>
        <taxon>Hypsibioidea</taxon>
        <taxon>Ramazzottiidae</taxon>
        <taxon>Ramazzottius</taxon>
    </lineage>
</organism>
<proteinExistence type="predicted"/>
<name>A0A1D1VF76_RAMVA</name>
<keyword evidence="2" id="KW-1185">Reference proteome</keyword>